<dbReference type="RefSeq" id="WP_197417914.1">
    <property type="nucleotide sequence ID" value="NZ_KQ957245.1"/>
</dbReference>
<feature type="chain" id="PRO_5007458557" description="Outer membrane protein SusF N-terminal domain-containing protein" evidence="1">
    <location>
        <begin position="20"/>
        <end position="350"/>
    </location>
</feature>
<reference evidence="4" key="1">
    <citation type="submission" date="2016-01" db="EMBL/GenBank/DDBJ databases">
        <authorList>
            <person name="Mitreva M."/>
            <person name="Pepin K.H."/>
            <person name="Mihindukulasuriya K.A."/>
            <person name="Fulton R."/>
            <person name="Fronick C."/>
            <person name="O'Laughlin M."/>
            <person name="Miner T."/>
            <person name="Herter B."/>
            <person name="Rosa B.A."/>
            <person name="Cordes M."/>
            <person name="Tomlinson C."/>
            <person name="Wollam A."/>
            <person name="Palsikar V.B."/>
            <person name="Mardis E.R."/>
            <person name="Wilson R.K."/>
        </authorList>
    </citation>
    <scope>NUCLEOTIDE SEQUENCE [LARGE SCALE GENOMIC DNA]</scope>
    <source>
        <strain evidence="4">MJR7716</strain>
    </source>
</reference>
<sequence length="350" mass="38361">MKKLVYLLGLVLLASCGGSEDYTDWANPISHEQEAGKTVSFTATAETSTINFANVTTDSVKLFTPTVNSEDAIASQTMTITLYNADKTASYVLYPNANGYVSTSELQKAVEKLYGKGGDLRNIPATIKNTTVLTRGEAFTNTVDVTIKAQLIAPKFPEFIYQVGNNNGWGDAGVNKMRSPEMDGKYLGYCYLDGEFKFRSHETTWDAPDWGMGSTEGSLVEEGEKNIPAVAAGFYRVEASLADGTYSYSPIMIGIIGSATPNGWDSDVNMTYDKAEKAWTWTGNLVAGELKFRANDDWAISWGGANDDAFNFNNLTEFNGKNLKIDEAGNYTVKLYISYEGNHKVVFKKN</sequence>
<keyword evidence="1" id="KW-0732">Signal</keyword>
<dbReference type="CDD" id="cd12967">
    <property type="entry name" value="CBM_SusE-F_like_u1"/>
    <property type="match status" value="1"/>
</dbReference>
<gene>
    <name evidence="3" type="ORF">HMPREF3226_01242</name>
</gene>
<evidence type="ECO:0000256" key="1">
    <source>
        <dbReference type="SAM" id="SignalP"/>
    </source>
</evidence>
<dbReference type="PROSITE" id="PS51257">
    <property type="entry name" value="PROKAR_LIPOPROTEIN"/>
    <property type="match status" value="1"/>
</dbReference>
<organism evidence="3 4">
    <name type="scientific">Prevotella corporis</name>
    <dbReference type="NCBI Taxonomy" id="28128"/>
    <lineage>
        <taxon>Bacteria</taxon>
        <taxon>Pseudomonadati</taxon>
        <taxon>Bacteroidota</taxon>
        <taxon>Bacteroidia</taxon>
        <taxon>Bacteroidales</taxon>
        <taxon>Prevotellaceae</taxon>
        <taxon>Prevotella</taxon>
    </lineage>
</organism>
<dbReference type="GO" id="GO:2001070">
    <property type="term" value="F:starch binding"/>
    <property type="evidence" value="ECO:0007669"/>
    <property type="project" value="InterPro"/>
</dbReference>
<comment type="caution">
    <text evidence="3">The sequence shown here is derived from an EMBL/GenBank/DDBJ whole genome shotgun (WGS) entry which is preliminary data.</text>
</comment>
<keyword evidence="4" id="KW-1185">Reference proteome</keyword>
<protein>
    <recommendedName>
        <fullName evidence="2">Outer membrane protein SusF N-terminal domain-containing protein</fullName>
    </recommendedName>
</protein>
<feature type="signal peptide" evidence="1">
    <location>
        <begin position="1"/>
        <end position="19"/>
    </location>
</feature>
<dbReference type="eggNOG" id="ENOG502Z9ND">
    <property type="taxonomic scope" value="Bacteria"/>
</dbReference>
<dbReference type="Proteomes" id="UP000070533">
    <property type="component" value="Unassembled WGS sequence"/>
</dbReference>
<dbReference type="InterPro" id="IPR033408">
    <property type="entry name" value="SusF_N"/>
</dbReference>
<accession>A0A133Q950</accession>
<proteinExistence type="predicted"/>
<name>A0A133Q950_9BACT</name>
<evidence type="ECO:0000313" key="3">
    <source>
        <dbReference type="EMBL" id="KXA39407.1"/>
    </source>
</evidence>
<dbReference type="AlphaFoldDB" id="A0A133Q950"/>
<feature type="domain" description="Outer membrane protein SusF N-terminal" evidence="2">
    <location>
        <begin position="19"/>
        <end position="150"/>
    </location>
</feature>
<dbReference type="Pfam" id="PF17142">
    <property type="entry name" value="SusF_N"/>
    <property type="match status" value="1"/>
</dbReference>
<evidence type="ECO:0000313" key="4">
    <source>
        <dbReference type="Proteomes" id="UP000070533"/>
    </source>
</evidence>
<dbReference type="CDD" id="cd12956">
    <property type="entry name" value="CBM_SusE-F_like"/>
    <property type="match status" value="1"/>
</dbReference>
<dbReference type="GO" id="GO:0019867">
    <property type="term" value="C:outer membrane"/>
    <property type="evidence" value="ECO:0007669"/>
    <property type="project" value="InterPro"/>
</dbReference>
<dbReference type="STRING" id="28128.HMPREF3226_01242"/>
<dbReference type="PATRIC" id="fig|28128.5.peg.1266"/>
<dbReference type="EMBL" id="LRQG01000092">
    <property type="protein sequence ID" value="KXA39407.1"/>
    <property type="molecule type" value="Genomic_DNA"/>
</dbReference>
<evidence type="ECO:0000259" key="2">
    <source>
        <dbReference type="Pfam" id="PF17142"/>
    </source>
</evidence>
<dbReference type="Gene3D" id="2.60.40.3620">
    <property type="match status" value="2"/>
</dbReference>